<keyword evidence="2" id="KW-1185">Reference proteome</keyword>
<accession>A0ACB7YFS6</accession>
<organism evidence="1 2">
    <name type="scientific">Vaccinium darrowii</name>
    <dbReference type="NCBI Taxonomy" id="229202"/>
    <lineage>
        <taxon>Eukaryota</taxon>
        <taxon>Viridiplantae</taxon>
        <taxon>Streptophyta</taxon>
        <taxon>Embryophyta</taxon>
        <taxon>Tracheophyta</taxon>
        <taxon>Spermatophyta</taxon>
        <taxon>Magnoliopsida</taxon>
        <taxon>eudicotyledons</taxon>
        <taxon>Gunneridae</taxon>
        <taxon>Pentapetalae</taxon>
        <taxon>asterids</taxon>
        <taxon>Ericales</taxon>
        <taxon>Ericaceae</taxon>
        <taxon>Vaccinioideae</taxon>
        <taxon>Vaccinieae</taxon>
        <taxon>Vaccinium</taxon>
    </lineage>
</organism>
<name>A0ACB7YFS6_9ERIC</name>
<dbReference type="Proteomes" id="UP000828048">
    <property type="component" value="Chromosome 8"/>
</dbReference>
<evidence type="ECO:0000313" key="2">
    <source>
        <dbReference type="Proteomes" id="UP000828048"/>
    </source>
</evidence>
<proteinExistence type="predicted"/>
<protein>
    <submittedName>
        <fullName evidence="1">Uncharacterized protein</fullName>
    </submittedName>
</protein>
<comment type="caution">
    <text evidence="1">The sequence shown here is derived from an EMBL/GenBank/DDBJ whole genome shotgun (WGS) entry which is preliminary data.</text>
</comment>
<sequence length="1237" mass="139030">MSDLANESRVVKVYSVMEGELDNYIATQLSQCVDNVPTSPSKRTKKSAPKRTKQSAPKSFKNSSPIRKRTTTKTKVNSSVRPVVTSLTSPISGTTSIPMEIGDNGRTTLVPNLTSKRSTRGSKQTSLEDRDTDDDIIFEENVDRDEDSCGMGSVPTHGAEYESVIEELADIDGDYASSDELESLCTSSDEDGVKPKKKHQVFNEKTGTANPVFMVGMEFKGHSLFRDAMKEYAIKHGKSIKFLKSDREKVRAVCKKGCPWECYASYVPADQVFRVKTYTPHHKCIRSYDVPWVSSNWIVTKYCNRIRNNPTWPVPSLHTTIQQEWTCKVDIQKVCRAKKKALNIIHGSAVEQFGQLWGYVEEIKQGNPDLNIENSGTYTFMSDKQKGLVESVKNLYPNAEHRFRVRHLYNNFKQDFKGLVLKDILWKAARATTVNSFTRAMKEMKDTDLGAYNWLSERPPVHWSRSHFSCYSKCDILLNNLCESFNSSILSARGQPIITMLESIRLILMETIKKKGTAMMRYIGVICPKVVKNIDKLVNSEYAKGWIPRWCNNDEFEVAVPNGVQYKVNFPKKQYGCRKWEMSGIPCIHAIVAMRFNNLEPLDFVDDFYKVETYMRTYDNTMGPINGKDMWPSTDNVPLLPPDVKKRAGRPKKARRREPDEETKDPCRLGRHGIKMTCRNCDKVGHNKRGCKNKGQEVNEGASGEPTVNATTQPVAESVVPPPVQVSVPKSEHHDSVPRLTEGATKEQIERLPKYKFRKTSENGEILQTIGGIMTRCNTDAPIEHVLSLEDAIFFSVATTATETPPLVVATETPPVAKTPPLVVAIETLPAATTETETPPIAETPQLVVATETPPHVVAIETPPVAITTTETPPVAETPPLVVATETPHVNTMATEAPPVAQTPPHVVATNTRPVATTATEAIPLVVFIIFVLLSTIPALVTGYFLLKTHLLLRKGDPDCTNPRLEWDLWFSIFLVVIFTVASIGFLFRVIAIQVPGIILLFLTILSILVTSCSVELGANPYKNPVRIEQFYDFYRLERYAPWAQKFLLRDRGWNDFQNCLIERKICDKPGKFYQLGCCIPPPYCGYQEKNQTWVIPKTSRYADNVNCVRWDSDKRKCCDCETCQAVYMSVMDETWTPRAMLLVFGFAVLVAFLMLTVAINDPSQGKQKGATKEQIERLPKYKFRKTGENGEILQTIGGIMTQCNTDAPIEHVLSLEDAAKMSLSYAALRKLDLISW</sequence>
<reference evidence="1 2" key="1">
    <citation type="journal article" date="2021" name="Hortic Res">
        <title>High-quality reference genome and annotation aids understanding of berry development for evergreen blueberry (Vaccinium darrowii).</title>
        <authorList>
            <person name="Yu J."/>
            <person name="Hulse-Kemp A.M."/>
            <person name="Babiker E."/>
            <person name="Staton M."/>
        </authorList>
    </citation>
    <scope>NUCLEOTIDE SEQUENCE [LARGE SCALE GENOMIC DNA]</scope>
    <source>
        <strain evidence="2">cv. NJ 8807/NJ 8810</strain>
        <tissue evidence="1">Young leaf</tissue>
    </source>
</reference>
<dbReference type="EMBL" id="CM037158">
    <property type="protein sequence ID" value="KAH7852058.1"/>
    <property type="molecule type" value="Genomic_DNA"/>
</dbReference>
<gene>
    <name evidence="1" type="ORF">Vadar_020067</name>
</gene>
<evidence type="ECO:0000313" key="1">
    <source>
        <dbReference type="EMBL" id="KAH7852058.1"/>
    </source>
</evidence>